<feature type="domain" description="C2H2-type" evidence="9">
    <location>
        <begin position="259"/>
        <end position="286"/>
    </location>
</feature>
<dbReference type="FunFam" id="3.30.160.60:FF:000100">
    <property type="entry name" value="Zinc finger 45-like"/>
    <property type="match status" value="1"/>
</dbReference>
<feature type="domain" description="C2H2-type" evidence="9">
    <location>
        <begin position="232"/>
        <end position="259"/>
    </location>
</feature>
<evidence type="ECO:0000256" key="2">
    <source>
        <dbReference type="ARBA" id="ARBA00022723"/>
    </source>
</evidence>
<feature type="domain" description="C2H2-type" evidence="9">
    <location>
        <begin position="349"/>
        <end position="376"/>
    </location>
</feature>
<reference evidence="12" key="1">
    <citation type="submission" date="2012-12" db="EMBL/GenBank/DDBJ databases">
        <authorList>
            <person name="Hellsten U."/>
            <person name="Grimwood J."/>
            <person name="Chapman J.A."/>
            <person name="Shapiro H."/>
            <person name="Aerts A."/>
            <person name="Otillar R.P."/>
            <person name="Terry A.Y."/>
            <person name="Boore J.L."/>
            <person name="Simakov O."/>
            <person name="Marletaz F."/>
            <person name="Cho S.-J."/>
            <person name="Edsinger-Gonzales E."/>
            <person name="Havlak P."/>
            <person name="Kuo D.-H."/>
            <person name="Larsson T."/>
            <person name="Lv J."/>
            <person name="Arendt D."/>
            <person name="Savage R."/>
            <person name="Osoegawa K."/>
            <person name="de Jong P."/>
            <person name="Lindberg D.R."/>
            <person name="Seaver E.C."/>
            <person name="Weisblat D.A."/>
            <person name="Putnam N.H."/>
            <person name="Grigoriev I.V."/>
            <person name="Rokhsar D.S."/>
        </authorList>
    </citation>
    <scope>NUCLEOTIDE SEQUENCE</scope>
    <source>
        <strain evidence="12">I ESC-2004</strain>
    </source>
</reference>
<feature type="domain" description="C2H2-type" evidence="9">
    <location>
        <begin position="315"/>
        <end position="342"/>
    </location>
</feature>
<dbReference type="InterPro" id="IPR036236">
    <property type="entry name" value="Znf_C2H2_sf"/>
</dbReference>
<keyword evidence="12" id="KW-1185">Reference proteome</keyword>
<dbReference type="GO" id="GO:0005634">
    <property type="term" value="C:nucleus"/>
    <property type="evidence" value="ECO:0007669"/>
    <property type="project" value="UniProtKB-SubCell"/>
</dbReference>
<dbReference type="HOGENOM" id="CLU_002678_44_4_1"/>
<feature type="domain" description="C2H2-type" evidence="9">
    <location>
        <begin position="146"/>
        <end position="174"/>
    </location>
</feature>
<evidence type="ECO:0000256" key="4">
    <source>
        <dbReference type="ARBA" id="ARBA00022771"/>
    </source>
</evidence>
<keyword evidence="3" id="KW-0677">Repeat</keyword>
<feature type="domain" description="C2H2-type" evidence="9">
    <location>
        <begin position="118"/>
        <end position="145"/>
    </location>
</feature>
<feature type="domain" description="C2H2-type" evidence="9">
    <location>
        <begin position="63"/>
        <end position="91"/>
    </location>
</feature>
<dbReference type="GO" id="GO:0008270">
    <property type="term" value="F:zinc ion binding"/>
    <property type="evidence" value="ECO:0007669"/>
    <property type="project" value="UniProtKB-KW"/>
</dbReference>
<dbReference type="STRING" id="283909.R7U8N5"/>
<feature type="domain" description="C2H2-type" evidence="9">
    <location>
        <begin position="287"/>
        <end position="314"/>
    </location>
</feature>
<dbReference type="OMA" id="DKQMTKP"/>
<dbReference type="FunFam" id="3.30.160.60:FF:000065">
    <property type="entry name" value="B-cell CLL/lymphoma 6, member B"/>
    <property type="match status" value="2"/>
</dbReference>
<dbReference type="AlphaFoldDB" id="R7U8N5"/>
<evidence type="ECO:0000313" key="12">
    <source>
        <dbReference type="Proteomes" id="UP000014760"/>
    </source>
</evidence>
<feature type="domain" description="C2H2-type" evidence="9">
    <location>
        <begin position="32"/>
        <end position="61"/>
    </location>
</feature>
<dbReference type="OrthoDB" id="6591996at2759"/>
<dbReference type="Proteomes" id="UP000014760">
    <property type="component" value="Unassembled WGS sequence"/>
</dbReference>
<name>R7U8N5_CAPTE</name>
<dbReference type="EMBL" id="AMQN01001934">
    <property type="status" value="NOT_ANNOTATED_CDS"/>
    <property type="molecule type" value="Genomic_DNA"/>
</dbReference>
<protein>
    <recommendedName>
        <fullName evidence="7">Zinc finger protein 865</fullName>
    </recommendedName>
</protein>
<keyword evidence="5" id="KW-0862">Zinc</keyword>
<evidence type="ECO:0000313" key="11">
    <source>
        <dbReference type="EnsemblMetazoa" id="CapteP154004"/>
    </source>
</evidence>
<dbReference type="PROSITE" id="PS50157">
    <property type="entry name" value="ZINC_FINGER_C2H2_2"/>
    <property type="match status" value="13"/>
</dbReference>
<evidence type="ECO:0000256" key="7">
    <source>
        <dbReference type="ARBA" id="ARBA00068876"/>
    </source>
</evidence>
<dbReference type="SUPFAM" id="SSF57667">
    <property type="entry name" value="beta-beta-alpha zinc fingers"/>
    <property type="match status" value="7"/>
</dbReference>
<accession>R7U8N5</accession>
<dbReference type="EnsemblMetazoa" id="CapteT154004">
    <property type="protein sequence ID" value="CapteP154004"/>
    <property type="gene ID" value="CapteG154004"/>
</dbReference>
<evidence type="ECO:0000256" key="6">
    <source>
        <dbReference type="ARBA" id="ARBA00023242"/>
    </source>
</evidence>
<feature type="domain" description="C2H2-type" evidence="9">
    <location>
        <begin position="204"/>
        <end position="231"/>
    </location>
</feature>
<dbReference type="EMBL" id="KB306824">
    <property type="protein sequence ID" value="ELT99475.1"/>
    <property type="molecule type" value="Genomic_DNA"/>
</dbReference>
<organism evidence="10">
    <name type="scientific">Capitella teleta</name>
    <name type="common">Polychaete worm</name>
    <dbReference type="NCBI Taxonomy" id="283909"/>
    <lineage>
        <taxon>Eukaryota</taxon>
        <taxon>Metazoa</taxon>
        <taxon>Spiralia</taxon>
        <taxon>Lophotrochozoa</taxon>
        <taxon>Annelida</taxon>
        <taxon>Polychaeta</taxon>
        <taxon>Sedentaria</taxon>
        <taxon>Scolecida</taxon>
        <taxon>Capitellidae</taxon>
        <taxon>Capitella</taxon>
    </lineage>
</organism>
<evidence type="ECO:0000256" key="3">
    <source>
        <dbReference type="ARBA" id="ARBA00022737"/>
    </source>
</evidence>
<evidence type="ECO:0000259" key="9">
    <source>
        <dbReference type="PROSITE" id="PS50157"/>
    </source>
</evidence>
<dbReference type="Gene3D" id="3.30.160.60">
    <property type="entry name" value="Classic Zinc Finger"/>
    <property type="match status" value="11"/>
</dbReference>
<dbReference type="Pfam" id="PF00096">
    <property type="entry name" value="zf-C2H2"/>
    <property type="match status" value="8"/>
</dbReference>
<dbReference type="PANTHER" id="PTHR24376">
    <property type="entry name" value="ZINC FINGER PROTEIN"/>
    <property type="match status" value="1"/>
</dbReference>
<keyword evidence="2" id="KW-0479">Metal-binding</keyword>
<dbReference type="PROSITE" id="PS00028">
    <property type="entry name" value="ZINC_FINGER_C2H2_1"/>
    <property type="match status" value="10"/>
</dbReference>
<proteinExistence type="predicted"/>
<dbReference type="FunFam" id="3.30.160.60:FF:000624">
    <property type="entry name" value="zinc finger protein 697"/>
    <property type="match status" value="1"/>
</dbReference>
<dbReference type="SMART" id="SM00355">
    <property type="entry name" value="ZnF_C2H2"/>
    <property type="match status" value="13"/>
</dbReference>
<reference evidence="11" key="3">
    <citation type="submission" date="2015-06" db="UniProtKB">
        <authorList>
            <consortium name="EnsemblMetazoa"/>
        </authorList>
    </citation>
    <scope>IDENTIFICATION</scope>
</reference>
<reference evidence="10 12" key="2">
    <citation type="journal article" date="2013" name="Nature">
        <title>Insights into bilaterian evolution from three spiralian genomes.</title>
        <authorList>
            <person name="Simakov O."/>
            <person name="Marletaz F."/>
            <person name="Cho S.J."/>
            <person name="Edsinger-Gonzales E."/>
            <person name="Havlak P."/>
            <person name="Hellsten U."/>
            <person name="Kuo D.H."/>
            <person name="Larsson T."/>
            <person name="Lv J."/>
            <person name="Arendt D."/>
            <person name="Savage R."/>
            <person name="Osoegawa K."/>
            <person name="de Jong P."/>
            <person name="Grimwood J."/>
            <person name="Chapman J.A."/>
            <person name="Shapiro H."/>
            <person name="Aerts A."/>
            <person name="Otillar R.P."/>
            <person name="Terry A.Y."/>
            <person name="Boore J.L."/>
            <person name="Grigoriev I.V."/>
            <person name="Lindberg D.R."/>
            <person name="Seaver E.C."/>
            <person name="Weisblat D.A."/>
            <person name="Putnam N.H."/>
            <person name="Rokhsar D.S."/>
        </authorList>
    </citation>
    <scope>NUCLEOTIDE SEQUENCE</scope>
    <source>
        <strain evidence="10 12">I ESC-2004</strain>
    </source>
</reference>
<feature type="domain" description="C2H2-type" evidence="9">
    <location>
        <begin position="6"/>
        <end position="27"/>
    </location>
</feature>
<sequence length="497" mass="57130">MSRKMNACQRCGASFKWRSALSRHKKTWQISLRCEVPGCTRVFYCKELFDKHMRMHANGQYRYRCDQCGQFFSSSYNLKGHVISKHAKDQAFKCVGCAKEYSYKQSKRHRKKTNPINLVCSVCGKQCRKPYELRLHMRGHENDRPFECGVCRKRFVSKCYLNKHTRDVHDASHLKCKECCIGFESKEQLREHCENHSHHIQWPYQCSHCDKSFPKRSVLVAHQRQHEGKRHFKCTHCTAAFFSKSALDQHSWLHTERPFACEQCSSRFLTKHLLNMHMMDHTGQRPYLCDTCGQRFKTKAQLQHHSEVHADGLPFVCEVCGKNFKWKNNLVKHVRKHAAATRGEEELPFVCSICRKSYANKQSLNYHAMTHTGERPFACSHCSKSFRGAGHLRKHVKHMHRNDPAQSVSNATASEPEIQAPEIQSPEIQAPVLHVMPAAYSAGGEGPRRPSELTGCCTVDASLLGLAPLLTLDVASNMPSDQNHILYPFNTISPHNL</sequence>
<dbReference type="PANTHER" id="PTHR24376:SF216">
    <property type="entry name" value="ZINC FINGER PROTEIN 420-LIKE"/>
    <property type="match status" value="1"/>
</dbReference>
<dbReference type="FunFam" id="3.30.160.60:FF:000145">
    <property type="entry name" value="Zinc finger protein 574"/>
    <property type="match status" value="2"/>
</dbReference>
<evidence type="ECO:0000256" key="1">
    <source>
        <dbReference type="ARBA" id="ARBA00004123"/>
    </source>
</evidence>
<feature type="domain" description="C2H2-type" evidence="9">
    <location>
        <begin position="174"/>
        <end position="203"/>
    </location>
</feature>
<feature type="domain" description="C2H2-type" evidence="9">
    <location>
        <begin position="377"/>
        <end position="405"/>
    </location>
</feature>
<evidence type="ECO:0000256" key="5">
    <source>
        <dbReference type="ARBA" id="ARBA00022833"/>
    </source>
</evidence>
<keyword evidence="6" id="KW-0539">Nucleus</keyword>
<dbReference type="InterPro" id="IPR013087">
    <property type="entry name" value="Znf_C2H2_type"/>
</dbReference>
<evidence type="ECO:0000313" key="10">
    <source>
        <dbReference type="EMBL" id="ELT99475.1"/>
    </source>
</evidence>
<dbReference type="GO" id="GO:0000978">
    <property type="term" value="F:RNA polymerase II cis-regulatory region sequence-specific DNA binding"/>
    <property type="evidence" value="ECO:0007669"/>
    <property type="project" value="TreeGrafter"/>
</dbReference>
<keyword evidence="4 8" id="KW-0863">Zinc-finger</keyword>
<evidence type="ECO:0000256" key="8">
    <source>
        <dbReference type="PROSITE-ProRule" id="PRU00042"/>
    </source>
</evidence>
<dbReference type="GO" id="GO:0001228">
    <property type="term" value="F:DNA-binding transcription activator activity, RNA polymerase II-specific"/>
    <property type="evidence" value="ECO:0007669"/>
    <property type="project" value="TreeGrafter"/>
</dbReference>
<gene>
    <name evidence="10" type="ORF">CAPTEDRAFT_154004</name>
</gene>
<comment type="subcellular location">
    <subcellularLocation>
        <location evidence="1">Nucleus</location>
    </subcellularLocation>
</comment>
<dbReference type="FunFam" id="3.30.160.60:FF:000446">
    <property type="entry name" value="Zinc finger protein"/>
    <property type="match status" value="1"/>
</dbReference>